<feature type="transmembrane region" description="Helical" evidence="6">
    <location>
        <begin position="453"/>
        <end position="470"/>
    </location>
</feature>
<evidence type="ECO:0000256" key="2">
    <source>
        <dbReference type="ARBA" id="ARBA00022475"/>
    </source>
</evidence>
<feature type="transmembrane region" description="Helical" evidence="6">
    <location>
        <begin position="477"/>
        <end position="494"/>
    </location>
</feature>
<feature type="transmembrane region" description="Helical" evidence="6">
    <location>
        <begin position="152"/>
        <end position="173"/>
    </location>
</feature>
<organism evidence="8 9">
    <name type="scientific">Hespellia stercorisuis DSM 15480</name>
    <dbReference type="NCBI Taxonomy" id="1121950"/>
    <lineage>
        <taxon>Bacteria</taxon>
        <taxon>Bacillati</taxon>
        <taxon>Bacillota</taxon>
        <taxon>Clostridia</taxon>
        <taxon>Lachnospirales</taxon>
        <taxon>Lachnospiraceae</taxon>
        <taxon>Hespellia</taxon>
    </lineage>
</organism>
<dbReference type="OrthoDB" id="9762978at2"/>
<feature type="transmembrane region" description="Helical" evidence="6">
    <location>
        <begin position="254"/>
        <end position="275"/>
    </location>
</feature>
<evidence type="ECO:0000256" key="1">
    <source>
        <dbReference type="ARBA" id="ARBA00004651"/>
    </source>
</evidence>
<dbReference type="RefSeq" id="WP_073109692.1">
    <property type="nucleotide sequence ID" value="NZ_FQZY01000027.1"/>
</dbReference>
<dbReference type="InterPro" id="IPR018461">
    <property type="entry name" value="Na/H_Antiport_NhaC-like_C"/>
</dbReference>
<dbReference type="Proteomes" id="UP000184301">
    <property type="component" value="Unassembled WGS sequence"/>
</dbReference>
<protein>
    <submittedName>
        <fullName evidence="8">Transporter, NhaC family (TC 2.A.35)</fullName>
    </submittedName>
</protein>
<evidence type="ECO:0000256" key="6">
    <source>
        <dbReference type="SAM" id="Phobius"/>
    </source>
</evidence>
<feature type="transmembrane region" description="Helical" evidence="6">
    <location>
        <begin position="24"/>
        <end position="48"/>
    </location>
</feature>
<keyword evidence="5 6" id="KW-0472">Membrane</keyword>
<dbReference type="PANTHER" id="PTHR43478:SF1">
    <property type="entry name" value="NA+_H+ ANTIPORTER NHAC-LIKE C-TERMINAL DOMAIN-CONTAINING PROTEIN"/>
    <property type="match status" value="1"/>
</dbReference>
<feature type="domain" description="Na+/H+ antiporter NhaC-like C-terminal" evidence="7">
    <location>
        <begin position="156"/>
        <end position="472"/>
    </location>
</feature>
<feature type="transmembrane region" description="Helical" evidence="6">
    <location>
        <begin position="55"/>
        <end position="79"/>
    </location>
</feature>
<evidence type="ECO:0000313" key="8">
    <source>
        <dbReference type="EMBL" id="SHK05310.1"/>
    </source>
</evidence>
<dbReference type="EMBL" id="FQZY01000027">
    <property type="protein sequence ID" value="SHK05310.1"/>
    <property type="molecule type" value="Genomic_DNA"/>
</dbReference>
<proteinExistence type="predicted"/>
<feature type="transmembrane region" description="Helical" evidence="6">
    <location>
        <begin position="109"/>
        <end position="131"/>
    </location>
</feature>
<feature type="transmembrane region" description="Helical" evidence="6">
    <location>
        <begin position="295"/>
        <end position="312"/>
    </location>
</feature>
<dbReference type="PANTHER" id="PTHR43478">
    <property type="entry name" value="NA+/H+ ANTIPORTER-RELATED"/>
    <property type="match status" value="1"/>
</dbReference>
<comment type="subcellular location">
    <subcellularLocation>
        <location evidence="1">Cell membrane</location>
        <topology evidence="1">Multi-pass membrane protein</topology>
    </subcellularLocation>
</comment>
<sequence>MSYGVLSLLPPIVAVVMAIKSKNVILSLFCGGFVGTLIFCMGNPFLAVKSMIGDYFFVQLTDSYNAGVIVLVIFIGGFIKLMEKSGGAQAFSKSVYRFVNTKLKAQMCAWFGGILIFFSDLGTPLLVGPVFRPLFDKMKISREKLAWILDSTSSPVAIMIPFIGWGVYIMGLIQAEFDNLGVTQSDYTTFVQAIPFQIYAILAIIMIPLIAFTKRDFSQMKRAETEAQTREYSLEEVGDSADAEKKEGYSKQNASPLMVVLPILVVFATLFITLAPQGFPFKKVDGNEFRVALTMGYFFGTLVLMVLARIFRVQVFKETFRIYVDGMKGMTDVAVTLILAWSLGSMISALGTADFIVNGMKAMQFSAGLVPAAIFLFGAFVSFSTGSSWGTFAIMMPLAIPMAHAFSIPYALAVGAVLSGGLFGDHCSPISDTTILSSTGAGCGLVDHVKTQLPYACVNGAIALLAFVFAGFTRSPLAAVLAVAVLVAVIMVWSRRPVKA</sequence>
<dbReference type="GO" id="GO:0005886">
    <property type="term" value="C:plasma membrane"/>
    <property type="evidence" value="ECO:0007669"/>
    <property type="project" value="UniProtKB-SubCell"/>
</dbReference>
<feature type="transmembrane region" description="Helical" evidence="6">
    <location>
        <begin position="333"/>
        <end position="353"/>
    </location>
</feature>
<keyword evidence="4 6" id="KW-1133">Transmembrane helix</keyword>
<keyword evidence="3 6" id="KW-0812">Transmembrane</keyword>
<evidence type="ECO:0000256" key="3">
    <source>
        <dbReference type="ARBA" id="ARBA00022692"/>
    </source>
</evidence>
<evidence type="ECO:0000313" key="9">
    <source>
        <dbReference type="Proteomes" id="UP000184301"/>
    </source>
</evidence>
<name>A0A1M6PBR2_9FIRM</name>
<evidence type="ECO:0000259" key="7">
    <source>
        <dbReference type="Pfam" id="PF03553"/>
    </source>
</evidence>
<reference evidence="8 9" key="1">
    <citation type="submission" date="2016-11" db="EMBL/GenBank/DDBJ databases">
        <authorList>
            <person name="Jaros S."/>
            <person name="Januszkiewicz K."/>
            <person name="Wedrychowicz H."/>
        </authorList>
    </citation>
    <scope>NUCLEOTIDE SEQUENCE [LARGE SCALE GENOMIC DNA]</scope>
    <source>
        <strain evidence="8 9">DSM 15480</strain>
    </source>
</reference>
<keyword evidence="2" id="KW-1003">Cell membrane</keyword>
<keyword evidence="9" id="KW-1185">Reference proteome</keyword>
<feature type="transmembrane region" description="Helical" evidence="6">
    <location>
        <begin position="193"/>
        <end position="212"/>
    </location>
</feature>
<gene>
    <name evidence="8" type="ORF">SAMN02745243_02078</name>
</gene>
<feature type="transmembrane region" description="Helical" evidence="6">
    <location>
        <begin position="365"/>
        <end position="386"/>
    </location>
</feature>
<accession>A0A1M6PBR2</accession>
<feature type="transmembrane region" description="Helical" evidence="6">
    <location>
        <begin position="398"/>
        <end position="423"/>
    </location>
</feature>
<dbReference type="Pfam" id="PF03553">
    <property type="entry name" value="Na_H_antiporter"/>
    <property type="match status" value="1"/>
</dbReference>
<evidence type="ECO:0000256" key="4">
    <source>
        <dbReference type="ARBA" id="ARBA00022989"/>
    </source>
</evidence>
<evidence type="ECO:0000256" key="5">
    <source>
        <dbReference type="ARBA" id="ARBA00023136"/>
    </source>
</evidence>
<dbReference type="AlphaFoldDB" id="A0A1M6PBR2"/>